<dbReference type="EMBL" id="MU276636">
    <property type="protein sequence ID" value="KAI0037977.1"/>
    <property type="molecule type" value="Genomic_DNA"/>
</dbReference>
<gene>
    <name evidence="1" type="ORF">FA95DRAFT_1313633</name>
</gene>
<evidence type="ECO:0000313" key="1">
    <source>
        <dbReference type="EMBL" id="KAI0037977.1"/>
    </source>
</evidence>
<evidence type="ECO:0000313" key="2">
    <source>
        <dbReference type="Proteomes" id="UP000814033"/>
    </source>
</evidence>
<keyword evidence="2" id="KW-1185">Reference proteome</keyword>
<reference evidence="1" key="1">
    <citation type="submission" date="2021-02" db="EMBL/GenBank/DDBJ databases">
        <authorList>
            <consortium name="DOE Joint Genome Institute"/>
            <person name="Ahrendt S."/>
            <person name="Looney B.P."/>
            <person name="Miyauchi S."/>
            <person name="Morin E."/>
            <person name="Drula E."/>
            <person name="Courty P.E."/>
            <person name="Chicoki N."/>
            <person name="Fauchery L."/>
            <person name="Kohler A."/>
            <person name="Kuo A."/>
            <person name="Labutti K."/>
            <person name="Pangilinan J."/>
            <person name="Lipzen A."/>
            <person name="Riley R."/>
            <person name="Andreopoulos W."/>
            <person name="He G."/>
            <person name="Johnson J."/>
            <person name="Barry K.W."/>
            <person name="Grigoriev I.V."/>
            <person name="Nagy L."/>
            <person name="Hibbett D."/>
            <person name="Henrissat B."/>
            <person name="Matheny P.B."/>
            <person name="Labbe J."/>
            <person name="Martin F."/>
        </authorList>
    </citation>
    <scope>NUCLEOTIDE SEQUENCE</scope>
    <source>
        <strain evidence="1">FP105234-sp</strain>
    </source>
</reference>
<name>A0ACB8R287_9AGAM</name>
<dbReference type="Proteomes" id="UP000814033">
    <property type="component" value="Unassembled WGS sequence"/>
</dbReference>
<proteinExistence type="predicted"/>
<protein>
    <submittedName>
        <fullName evidence="1">Uncharacterized protein</fullName>
    </submittedName>
</protein>
<comment type="caution">
    <text evidence="1">The sequence shown here is derived from an EMBL/GenBank/DDBJ whole genome shotgun (WGS) entry which is preliminary data.</text>
</comment>
<sequence>MSGTPELIAQRMDLRRANRRLDLSGVLEPYWSLEWPRRRCMRELERKWPPRPCARCLHLHRSPEHPCGGQNASYRRLLYFLVLPIAHRVNIPSQRASSASTAARVCHSNFQISTMKSSRVISRSQNIRGAPQPYAIVLFLDRLKEDSTLRETHAFRTRHIQLRAHEPVRLRLVSRPMPT</sequence>
<organism evidence="1 2">
    <name type="scientific">Auriscalpium vulgare</name>
    <dbReference type="NCBI Taxonomy" id="40419"/>
    <lineage>
        <taxon>Eukaryota</taxon>
        <taxon>Fungi</taxon>
        <taxon>Dikarya</taxon>
        <taxon>Basidiomycota</taxon>
        <taxon>Agaricomycotina</taxon>
        <taxon>Agaricomycetes</taxon>
        <taxon>Russulales</taxon>
        <taxon>Auriscalpiaceae</taxon>
        <taxon>Auriscalpium</taxon>
    </lineage>
</organism>
<reference evidence="1" key="2">
    <citation type="journal article" date="2022" name="New Phytol.">
        <title>Evolutionary transition to the ectomycorrhizal habit in the genomes of a hyperdiverse lineage of mushroom-forming fungi.</title>
        <authorList>
            <person name="Looney B."/>
            <person name="Miyauchi S."/>
            <person name="Morin E."/>
            <person name="Drula E."/>
            <person name="Courty P.E."/>
            <person name="Kohler A."/>
            <person name="Kuo A."/>
            <person name="LaButti K."/>
            <person name="Pangilinan J."/>
            <person name="Lipzen A."/>
            <person name="Riley R."/>
            <person name="Andreopoulos W."/>
            <person name="He G."/>
            <person name="Johnson J."/>
            <person name="Nolan M."/>
            <person name="Tritt A."/>
            <person name="Barry K.W."/>
            <person name="Grigoriev I.V."/>
            <person name="Nagy L.G."/>
            <person name="Hibbett D."/>
            <person name="Henrissat B."/>
            <person name="Matheny P.B."/>
            <person name="Labbe J."/>
            <person name="Martin F.M."/>
        </authorList>
    </citation>
    <scope>NUCLEOTIDE SEQUENCE</scope>
    <source>
        <strain evidence="1">FP105234-sp</strain>
    </source>
</reference>
<accession>A0ACB8R287</accession>